<dbReference type="RefSeq" id="XP_016604678.1">
    <property type="nucleotide sequence ID" value="XM_016756001.1"/>
</dbReference>
<dbReference type="InterPro" id="IPR030381">
    <property type="entry name" value="G_DYNAMIN_dom"/>
</dbReference>
<proteinExistence type="predicted"/>
<feature type="domain" description="EH" evidence="10">
    <location>
        <begin position="463"/>
        <end position="551"/>
    </location>
</feature>
<dbReference type="Gene3D" id="1.10.238.10">
    <property type="entry name" value="EF-hand"/>
    <property type="match status" value="1"/>
</dbReference>
<dbReference type="EMBL" id="KQ257467">
    <property type="protein sequence ID" value="KNC96638.1"/>
    <property type="molecule type" value="Genomic_DNA"/>
</dbReference>
<dbReference type="CDD" id="cd00052">
    <property type="entry name" value="EH"/>
    <property type="match status" value="1"/>
</dbReference>
<keyword evidence="3" id="KW-1003">Cell membrane</keyword>
<dbReference type="SUPFAM" id="SSF52540">
    <property type="entry name" value="P-loop containing nucleoside triphosphate hydrolases"/>
    <property type="match status" value="1"/>
</dbReference>
<evidence type="ECO:0000256" key="2">
    <source>
        <dbReference type="ARBA" id="ARBA00004481"/>
    </source>
</evidence>
<evidence type="ECO:0000259" key="12">
    <source>
        <dbReference type="PROSITE" id="PS51718"/>
    </source>
</evidence>
<dbReference type="InterPro" id="IPR027417">
    <property type="entry name" value="P-loop_NTPase"/>
</dbReference>
<sequence>MSDSPSSPAGGPPTLPTRSIKPNKSKAKLSPKSSTANISSKAEYSDIVDGLKRIYKTKIRPLEQTYNFEQFHSPYLTDADIEAKPMVLLIGQYSVGKSTFVKYILDKEYPGLHIGPEPTTDRFVAVMNGDERIIPGNAAAVSAELPFTAMTRFGSSFLQKFQVSLVNSPVLENVILIDTPGILSGEKQSIGRSYDFTSVVEWFAGRSQLILLLFDVAKLDIGDEFKRAIMSLKGNDEKIRVVLNKADTVTGQQLMRVYGALMWSLGKVLGTPEVPRVYIGSFWDQPLQNVDCAALLKAEQQDLLNDLKALPRNAVVRKINEIVKRTRMAKVHALIISHLRQEMPSFFGRKDKQDSLITNLEAEFLKLERIHGLTRGDFPDPEKFKEKLAMFKLEKFSKLNDKMLQAVNEALSIDFPKLMSEYPAAQPTIAAPERNPFESPISPTPGSPGKAQTEEIWLYDAIDRRKYLERFRTLAGVDGKVSGATVKPILESTGLDTQLLAKVWRLADWTQDGYLDSDEFVVAMHLCDIHKKGWAEVPDVLPTTLIPKRKI</sequence>
<dbReference type="CDD" id="cd09913">
    <property type="entry name" value="EHD"/>
    <property type="match status" value="1"/>
</dbReference>
<dbReference type="InterPro" id="IPR000261">
    <property type="entry name" value="EH_dom"/>
</dbReference>
<evidence type="ECO:0008006" key="15">
    <source>
        <dbReference type="Google" id="ProtNLM"/>
    </source>
</evidence>
<dbReference type="GO" id="GO:0016197">
    <property type="term" value="P:endosomal transport"/>
    <property type="evidence" value="ECO:0007669"/>
    <property type="project" value="TreeGrafter"/>
</dbReference>
<keyword evidence="14" id="KW-1185">Reference proteome</keyword>
<feature type="domain" description="EF-hand" evidence="11">
    <location>
        <begin position="495"/>
        <end position="530"/>
    </location>
</feature>
<keyword evidence="7" id="KW-0106">Calcium</keyword>
<dbReference type="PANTHER" id="PTHR11216">
    <property type="entry name" value="EH DOMAIN"/>
    <property type="match status" value="1"/>
</dbReference>
<reference evidence="13 14" key="1">
    <citation type="submission" date="2009-08" db="EMBL/GenBank/DDBJ databases">
        <title>The Genome Sequence of Spizellomyces punctatus strain DAOM BR117.</title>
        <authorList>
            <consortium name="The Broad Institute Genome Sequencing Platform"/>
            <person name="Russ C."/>
            <person name="Cuomo C."/>
            <person name="Shea T."/>
            <person name="Young S.K."/>
            <person name="Zeng Q."/>
            <person name="Koehrsen M."/>
            <person name="Haas B."/>
            <person name="Borodovsky M."/>
            <person name="Guigo R."/>
            <person name="Alvarado L."/>
            <person name="Berlin A."/>
            <person name="Bochicchio J."/>
            <person name="Borenstein D."/>
            <person name="Chapman S."/>
            <person name="Chen Z."/>
            <person name="Engels R."/>
            <person name="Freedman E."/>
            <person name="Gellesch M."/>
            <person name="Goldberg J."/>
            <person name="Griggs A."/>
            <person name="Gujja S."/>
            <person name="Heiman D."/>
            <person name="Hepburn T."/>
            <person name="Howarth C."/>
            <person name="Jen D."/>
            <person name="Larson L."/>
            <person name="Lewis B."/>
            <person name="Mehta T."/>
            <person name="Park D."/>
            <person name="Pearson M."/>
            <person name="Roberts A."/>
            <person name="Saif S."/>
            <person name="Shenoy N."/>
            <person name="Sisk P."/>
            <person name="Stolte C."/>
            <person name="Sykes S."/>
            <person name="Thomson T."/>
            <person name="Walk T."/>
            <person name="White J."/>
            <person name="Yandava C."/>
            <person name="Burger G."/>
            <person name="Gray M.W."/>
            <person name="Holland P.W.H."/>
            <person name="King N."/>
            <person name="Lang F.B.F."/>
            <person name="Roger A.J."/>
            <person name="Ruiz-Trillo I."/>
            <person name="Lander E."/>
            <person name="Nusbaum C."/>
        </authorList>
    </citation>
    <scope>NUCLEOTIDE SEQUENCE [LARGE SCALE GENOMIC DNA]</scope>
    <source>
        <strain evidence="13 14">DAOM BR117</strain>
    </source>
</reference>
<evidence type="ECO:0000259" key="10">
    <source>
        <dbReference type="PROSITE" id="PS50031"/>
    </source>
</evidence>
<dbReference type="SMART" id="SM00027">
    <property type="entry name" value="EH"/>
    <property type="match status" value="1"/>
</dbReference>
<evidence type="ECO:0000256" key="4">
    <source>
        <dbReference type="ARBA" id="ARBA00022723"/>
    </source>
</evidence>
<dbReference type="SUPFAM" id="SSF47473">
    <property type="entry name" value="EF-hand"/>
    <property type="match status" value="1"/>
</dbReference>
<dbReference type="Proteomes" id="UP000053201">
    <property type="component" value="Unassembled WGS sequence"/>
</dbReference>
<evidence type="ECO:0000256" key="1">
    <source>
        <dbReference type="ARBA" id="ARBA00004413"/>
    </source>
</evidence>
<dbReference type="InterPro" id="IPR011992">
    <property type="entry name" value="EF-hand-dom_pair"/>
</dbReference>
<dbReference type="InterPro" id="IPR045063">
    <property type="entry name" value="Dynamin_N"/>
</dbReference>
<keyword evidence="5" id="KW-0547">Nucleotide-binding</keyword>
<dbReference type="GO" id="GO:0010008">
    <property type="term" value="C:endosome membrane"/>
    <property type="evidence" value="ECO:0007669"/>
    <property type="project" value="UniProtKB-SubCell"/>
</dbReference>
<evidence type="ECO:0000256" key="7">
    <source>
        <dbReference type="ARBA" id="ARBA00022837"/>
    </source>
</evidence>
<evidence type="ECO:0000256" key="9">
    <source>
        <dbReference type="SAM" id="MobiDB-lite"/>
    </source>
</evidence>
<evidence type="ECO:0000256" key="5">
    <source>
        <dbReference type="ARBA" id="ARBA00022741"/>
    </source>
</evidence>
<dbReference type="Pfam" id="PF12763">
    <property type="entry name" value="EH"/>
    <property type="match status" value="1"/>
</dbReference>
<evidence type="ECO:0000256" key="3">
    <source>
        <dbReference type="ARBA" id="ARBA00022475"/>
    </source>
</evidence>
<dbReference type="GeneID" id="27691037"/>
<accession>A0A0L0H7H5</accession>
<dbReference type="GO" id="GO:0006897">
    <property type="term" value="P:endocytosis"/>
    <property type="evidence" value="ECO:0007669"/>
    <property type="project" value="TreeGrafter"/>
</dbReference>
<keyword evidence="6" id="KW-0967">Endosome</keyword>
<dbReference type="Pfam" id="PF18150">
    <property type="entry name" value="DUF5600"/>
    <property type="match status" value="1"/>
</dbReference>
<dbReference type="VEuPathDB" id="FungiDB:SPPG_07851"/>
<dbReference type="InterPro" id="IPR002048">
    <property type="entry name" value="EF_hand_dom"/>
</dbReference>
<dbReference type="InterPro" id="IPR031692">
    <property type="entry name" value="EHD_N"/>
</dbReference>
<dbReference type="OMA" id="LMIGQYS"/>
<evidence type="ECO:0000313" key="14">
    <source>
        <dbReference type="Proteomes" id="UP000053201"/>
    </source>
</evidence>
<dbReference type="PANTHER" id="PTHR11216:SF31">
    <property type="entry name" value="AT21416P"/>
    <property type="match status" value="1"/>
</dbReference>
<gene>
    <name evidence="13" type="ORF">SPPG_07851</name>
</gene>
<dbReference type="PROSITE" id="PS50222">
    <property type="entry name" value="EF_HAND_2"/>
    <property type="match status" value="1"/>
</dbReference>
<dbReference type="InterPro" id="IPR040990">
    <property type="entry name" value="DUF5600"/>
</dbReference>
<dbReference type="OrthoDB" id="1716625at2759"/>
<name>A0A0L0H7H5_SPIPD</name>
<organism evidence="13 14">
    <name type="scientific">Spizellomyces punctatus (strain DAOM BR117)</name>
    <dbReference type="NCBI Taxonomy" id="645134"/>
    <lineage>
        <taxon>Eukaryota</taxon>
        <taxon>Fungi</taxon>
        <taxon>Fungi incertae sedis</taxon>
        <taxon>Chytridiomycota</taxon>
        <taxon>Chytridiomycota incertae sedis</taxon>
        <taxon>Chytridiomycetes</taxon>
        <taxon>Spizellomycetales</taxon>
        <taxon>Spizellomycetaceae</taxon>
        <taxon>Spizellomyces</taxon>
    </lineage>
</organism>
<dbReference type="Pfam" id="PF00350">
    <property type="entry name" value="Dynamin_N"/>
    <property type="match status" value="1"/>
</dbReference>
<dbReference type="Gene3D" id="1.10.268.20">
    <property type="match status" value="1"/>
</dbReference>
<evidence type="ECO:0000256" key="6">
    <source>
        <dbReference type="ARBA" id="ARBA00022753"/>
    </source>
</evidence>
<dbReference type="AlphaFoldDB" id="A0A0L0H7H5"/>
<keyword evidence="4" id="KW-0479">Metal-binding</keyword>
<dbReference type="eggNOG" id="KOG1954">
    <property type="taxonomic scope" value="Eukaryota"/>
</dbReference>
<dbReference type="GO" id="GO:0005886">
    <property type="term" value="C:plasma membrane"/>
    <property type="evidence" value="ECO:0007669"/>
    <property type="project" value="UniProtKB-SubCell"/>
</dbReference>
<protein>
    <recommendedName>
        <fullName evidence="15">Dynamin-type G domain-containing protein</fullName>
    </recommendedName>
</protein>
<evidence type="ECO:0000259" key="11">
    <source>
        <dbReference type="PROSITE" id="PS50222"/>
    </source>
</evidence>
<dbReference type="InParanoid" id="A0A0L0H7H5"/>
<comment type="subcellular location">
    <subcellularLocation>
        <location evidence="1">Cell membrane</location>
        <topology evidence="1">Peripheral membrane protein</topology>
        <orientation evidence="1">Cytoplasmic side</orientation>
    </subcellularLocation>
    <subcellularLocation>
        <location evidence="2">Endosome membrane</location>
        <topology evidence="2">Peripheral membrane protein</topology>
    </subcellularLocation>
</comment>
<dbReference type="Gene3D" id="3.40.50.300">
    <property type="entry name" value="P-loop containing nucleotide triphosphate hydrolases"/>
    <property type="match status" value="1"/>
</dbReference>
<dbReference type="Pfam" id="PF16880">
    <property type="entry name" value="EHD_N"/>
    <property type="match status" value="1"/>
</dbReference>
<evidence type="ECO:0000313" key="13">
    <source>
        <dbReference type="EMBL" id="KNC96638.1"/>
    </source>
</evidence>
<dbReference type="PROSITE" id="PS50031">
    <property type="entry name" value="EH"/>
    <property type="match status" value="1"/>
</dbReference>
<evidence type="ECO:0000256" key="8">
    <source>
        <dbReference type="ARBA" id="ARBA00023136"/>
    </source>
</evidence>
<dbReference type="GO" id="GO:0005509">
    <property type="term" value="F:calcium ion binding"/>
    <property type="evidence" value="ECO:0007669"/>
    <property type="project" value="InterPro"/>
</dbReference>
<feature type="domain" description="Dynamin-type G" evidence="12">
    <location>
        <begin position="81"/>
        <end position="311"/>
    </location>
</feature>
<keyword evidence="8" id="KW-0472">Membrane</keyword>
<dbReference type="STRING" id="645134.A0A0L0H7H5"/>
<dbReference type="PROSITE" id="PS51718">
    <property type="entry name" value="G_DYNAMIN_2"/>
    <property type="match status" value="1"/>
</dbReference>
<feature type="region of interest" description="Disordered" evidence="9">
    <location>
        <begin position="1"/>
        <end position="35"/>
    </location>
</feature>
<dbReference type="GO" id="GO:0005525">
    <property type="term" value="F:GTP binding"/>
    <property type="evidence" value="ECO:0007669"/>
    <property type="project" value="InterPro"/>
</dbReference>